<dbReference type="PANTHER" id="PTHR43244:SF2">
    <property type="entry name" value="CONSERVED HYPOTHETICAL ALANINE AND PROLINE-RICH PROTEIN"/>
    <property type="match status" value="1"/>
</dbReference>
<gene>
    <name evidence="2" type="ORF">Q8814_05030</name>
</gene>
<keyword evidence="3" id="KW-1185">Reference proteome</keyword>
<sequence length="346" mass="38008">MELIASLPADTPLKDVAGHARRAETLGFDVLHVPETIHDPFVTSVLALEHTTTLAVRTSMVVAFPRSPMVTAYAAWDLSRYSNGRFQLGLASQVRGNIVGRYSTAWTDPVGRLRDYIGSVRAIFRAFQEGSGLHHEGPHYRFDRLQPYFDPGPIDCAPPSFWTGGVNRGMCELAGEVSDGFVCHPAASHPRYLEARIRPALQAGAAAAGRTDSGPRIVVNVRPLVGRTRDEVDACRDERRRELAFLYSTPAYHRQLELLDLPDLGPELTEMVAAGEWSSLPSLLTNDVLDRLLPAGTWDELPGLLGEWYANHCDGISLGLSGDPAEDGRMERFVHEAKTIPPLHSP</sequence>
<dbReference type="InterPro" id="IPR050564">
    <property type="entry name" value="F420-G6PD/mer"/>
</dbReference>
<dbReference type="NCBIfam" id="TIGR03617">
    <property type="entry name" value="F420_MSMEG_2256"/>
    <property type="match status" value="1"/>
</dbReference>
<dbReference type="Gene3D" id="3.20.20.30">
    <property type="entry name" value="Luciferase-like domain"/>
    <property type="match status" value="1"/>
</dbReference>
<proteinExistence type="predicted"/>
<dbReference type="RefSeq" id="WP_330150920.1">
    <property type="nucleotide sequence ID" value="NZ_JAUZMZ010000017.1"/>
</dbReference>
<protein>
    <submittedName>
        <fullName evidence="2">TIGR03617 family F420-dependent LLM class oxidoreductase</fullName>
        <ecNumber evidence="2">1.-.-.-</ecNumber>
    </submittedName>
</protein>
<keyword evidence="2" id="KW-0560">Oxidoreductase</keyword>
<accession>A0ABU7JN75</accession>
<dbReference type="EMBL" id="JAUZMZ010000017">
    <property type="protein sequence ID" value="MEE2031481.1"/>
    <property type="molecule type" value="Genomic_DNA"/>
</dbReference>
<feature type="domain" description="Luciferase-like" evidence="1">
    <location>
        <begin position="10"/>
        <end position="301"/>
    </location>
</feature>
<evidence type="ECO:0000313" key="2">
    <source>
        <dbReference type="EMBL" id="MEE2031481.1"/>
    </source>
</evidence>
<dbReference type="CDD" id="cd01097">
    <property type="entry name" value="Tetrahydromethanopterin_reductase"/>
    <property type="match status" value="1"/>
</dbReference>
<dbReference type="PANTHER" id="PTHR43244">
    <property type="match status" value="1"/>
</dbReference>
<dbReference type="Proteomes" id="UP001331936">
    <property type="component" value="Unassembled WGS sequence"/>
</dbReference>
<dbReference type="InterPro" id="IPR019919">
    <property type="entry name" value="Lucif-like_OxRdtase_MSMEG_2256"/>
</dbReference>
<dbReference type="InterPro" id="IPR011251">
    <property type="entry name" value="Luciferase-like_dom"/>
</dbReference>
<dbReference type="GO" id="GO:0016491">
    <property type="term" value="F:oxidoreductase activity"/>
    <property type="evidence" value="ECO:0007669"/>
    <property type="project" value="UniProtKB-KW"/>
</dbReference>
<comment type="caution">
    <text evidence="2">The sequence shown here is derived from an EMBL/GenBank/DDBJ whole genome shotgun (WGS) entry which is preliminary data.</text>
</comment>
<dbReference type="InterPro" id="IPR036661">
    <property type="entry name" value="Luciferase-like_sf"/>
</dbReference>
<evidence type="ECO:0000313" key="3">
    <source>
        <dbReference type="Proteomes" id="UP001331936"/>
    </source>
</evidence>
<dbReference type="Pfam" id="PF00296">
    <property type="entry name" value="Bac_luciferase"/>
    <property type="match status" value="1"/>
</dbReference>
<dbReference type="SUPFAM" id="SSF51679">
    <property type="entry name" value="Bacterial luciferase-like"/>
    <property type="match status" value="1"/>
</dbReference>
<name>A0ABU7JN75_9NOCA</name>
<reference evidence="2 3" key="1">
    <citation type="submission" date="2023-08" db="EMBL/GenBank/DDBJ databases">
        <authorList>
            <person name="Girao M."/>
            <person name="Carvalho M.F."/>
        </authorList>
    </citation>
    <scope>NUCLEOTIDE SEQUENCE [LARGE SCALE GENOMIC DNA]</scope>
    <source>
        <strain evidence="2 3">CC-R104</strain>
    </source>
</reference>
<evidence type="ECO:0000259" key="1">
    <source>
        <dbReference type="Pfam" id="PF00296"/>
    </source>
</evidence>
<dbReference type="EC" id="1.-.-.-" evidence="2"/>
<organism evidence="2 3">
    <name type="scientific">Rhodococcus chondri</name>
    <dbReference type="NCBI Taxonomy" id="3065941"/>
    <lineage>
        <taxon>Bacteria</taxon>
        <taxon>Bacillati</taxon>
        <taxon>Actinomycetota</taxon>
        <taxon>Actinomycetes</taxon>
        <taxon>Mycobacteriales</taxon>
        <taxon>Nocardiaceae</taxon>
        <taxon>Rhodococcus</taxon>
    </lineage>
</organism>